<name>A0A1M6WK32_REIAG</name>
<dbReference type="InterPro" id="IPR029058">
    <property type="entry name" value="AB_hydrolase_fold"/>
</dbReference>
<dbReference type="AlphaFoldDB" id="A0A1M6WK32"/>
<reference evidence="3" key="1">
    <citation type="submission" date="2016-11" db="EMBL/GenBank/DDBJ databases">
        <authorList>
            <person name="Varghese N."/>
            <person name="Submissions S."/>
        </authorList>
    </citation>
    <scope>NUCLEOTIDE SEQUENCE [LARGE SCALE GENOMIC DNA]</scope>
    <source>
        <strain evidence="3">DSM 26134</strain>
    </source>
</reference>
<dbReference type="Proteomes" id="UP000184474">
    <property type="component" value="Unassembled WGS sequence"/>
</dbReference>
<dbReference type="Pfam" id="PF12697">
    <property type="entry name" value="Abhydrolase_6"/>
    <property type="match status" value="1"/>
</dbReference>
<keyword evidence="3" id="KW-1185">Reference proteome</keyword>
<sequence>MKAYTISGLGADERVFQKLDIGYETIHLSWIKPKNRETLGAYAKRLAERIDQSEPFVLIGVSFGGMIATEICNFLKPQKVFLISSAQTRRDLNTIFRLVGRTGLFPLLPTSFFNPKPEHVAKIFRILPKNKPLLFEILKDSDRSFAQWAVHQIANWKNTTLRPEIVMIHGTDDLVISCPKRPDVLTLENTGHAMIIDRASDINLLIKNVLNTQEHIL</sequence>
<accession>A0A1M6WK32</accession>
<evidence type="ECO:0000313" key="2">
    <source>
        <dbReference type="EMBL" id="SHK93976.1"/>
    </source>
</evidence>
<feature type="domain" description="AB hydrolase-1" evidence="1">
    <location>
        <begin position="41"/>
        <end position="199"/>
    </location>
</feature>
<protein>
    <submittedName>
        <fullName evidence="2">Pimeloyl-ACP methyl ester carboxylesterase</fullName>
    </submittedName>
</protein>
<organism evidence="2 3">
    <name type="scientific">Reichenbachiella agariperforans</name>
    <dbReference type="NCBI Taxonomy" id="156994"/>
    <lineage>
        <taxon>Bacteria</taxon>
        <taxon>Pseudomonadati</taxon>
        <taxon>Bacteroidota</taxon>
        <taxon>Cytophagia</taxon>
        <taxon>Cytophagales</taxon>
        <taxon>Reichenbachiellaceae</taxon>
        <taxon>Reichenbachiella</taxon>
    </lineage>
</organism>
<dbReference type="SUPFAM" id="SSF53474">
    <property type="entry name" value="alpha/beta-Hydrolases"/>
    <property type="match status" value="1"/>
</dbReference>
<dbReference type="RefSeq" id="WP_073125535.1">
    <property type="nucleotide sequence ID" value="NZ_FRAA01000013.1"/>
</dbReference>
<dbReference type="InterPro" id="IPR000073">
    <property type="entry name" value="AB_hydrolase_1"/>
</dbReference>
<evidence type="ECO:0000313" key="3">
    <source>
        <dbReference type="Proteomes" id="UP000184474"/>
    </source>
</evidence>
<proteinExistence type="predicted"/>
<dbReference type="Gene3D" id="3.40.50.1820">
    <property type="entry name" value="alpha/beta hydrolase"/>
    <property type="match status" value="1"/>
</dbReference>
<evidence type="ECO:0000259" key="1">
    <source>
        <dbReference type="Pfam" id="PF12697"/>
    </source>
</evidence>
<dbReference type="EMBL" id="FRAA01000013">
    <property type="protein sequence ID" value="SHK93976.1"/>
    <property type="molecule type" value="Genomic_DNA"/>
</dbReference>
<gene>
    <name evidence="2" type="ORF">SAMN04488028_11315</name>
</gene>
<dbReference type="STRING" id="156994.SAMN04488028_11315"/>